<protein>
    <submittedName>
        <fullName evidence="2">Tyrosine-protein phosphatase non-receptor type 6</fullName>
    </submittedName>
</protein>
<evidence type="ECO:0000313" key="3">
    <source>
        <dbReference type="Proteomes" id="UP001281614"/>
    </source>
</evidence>
<dbReference type="AlphaFoldDB" id="A0AAD9Y4G1"/>
<evidence type="ECO:0000256" key="1">
    <source>
        <dbReference type="SAM" id="MobiDB-lite"/>
    </source>
</evidence>
<organism evidence="2 3">
    <name type="scientific">Colletotrichum kahawae</name>
    <name type="common">Coffee berry disease fungus</name>
    <dbReference type="NCBI Taxonomy" id="34407"/>
    <lineage>
        <taxon>Eukaryota</taxon>
        <taxon>Fungi</taxon>
        <taxon>Dikarya</taxon>
        <taxon>Ascomycota</taxon>
        <taxon>Pezizomycotina</taxon>
        <taxon>Sordariomycetes</taxon>
        <taxon>Hypocreomycetidae</taxon>
        <taxon>Glomerellales</taxon>
        <taxon>Glomerellaceae</taxon>
        <taxon>Colletotrichum</taxon>
        <taxon>Colletotrichum gloeosporioides species complex</taxon>
    </lineage>
</organism>
<sequence>MVDDSNETDRSPAPGRSDEPQAESRWTLGSLWNTTWDLGSLTAKVSEGDEVLQTLEHSSSKVPHAEYHTRTLHDSDSEASRDDFSINWNLSPEDYPKEPSSGLPKASTLPDLGKLRYHRHLADFGQQLQKAAEATLVIDRKSNYVKVTVLLLHWEDEDSGMVFKVNKLSHMLSQNYGFIVERWAIPVTNRCHMEVSRKVGELVEDDNPVHLRVMFYTGSSQLTPKGQLVWVPRRDVSRQSRPPVVRWSAIQTLLEEAPVDILILLDCRKSHFPSFEGGNGVTSLIAACSFNTAARQESDFSFIEVLIRQLDSLRNLPSFSTSFLYSRIYQDIQSRPDQKESSSSELPVHLILSQDPAYPRDILLSATQDESRLRRSQEQGRSKEFEKCPSRCNSPSRKGPWHVNAERSNKSPNSPSLELSDHPRLLLSFRLYEDMDPEALRVDLFSHWLMSLPIPFNAVKVEAGRLAGNPVDTSEPEHPVSRTIAEGYLRQDEALNGCEFSPDGNILACWSKNTLTLVDFSLPAGSREFMRQSLPAASPLKAVVFTESLLIAATDETPLTCYVCNLAIRHFAVSPGQQFLSFLLGKTQLEEILFSQGVNLFQISVKKFVKYDMSIRV</sequence>
<feature type="region of interest" description="Disordered" evidence="1">
    <location>
        <begin position="57"/>
        <end position="83"/>
    </location>
</feature>
<gene>
    <name evidence="2" type="ORF">CKAH01_07867</name>
</gene>
<keyword evidence="3" id="KW-1185">Reference proteome</keyword>
<feature type="region of interest" description="Disordered" evidence="1">
    <location>
        <begin position="369"/>
        <end position="419"/>
    </location>
</feature>
<comment type="caution">
    <text evidence="2">The sequence shown here is derived from an EMBL/GenBank/DDBJ whole genome shotgun (WGS) entry which is preliminary data.</text>
</comment>
<dbReference type="EMBL" id="VYYT01000445">
    <property type="protein sequence ID" value="KAK2735083.1"/>
    <property type="molecule type" value="Genomic_DNA"/>
</dbReference>
<reference evidence="2" key="1">
    <citation type="submission" date="2023-02" db="EMBL/GenBank/DDBJ databases">
        <title>Colletotrichum kahawae CIFC_Que2 genome sequencing and assembly.</title>
        <authorList>
            <person name="Baroncelli R."/>
        </authorList>
    </citation>
    <scope>NUCLEOTIDE SEQUENCE</scope>
    <source>
        <strain evidence="2">CIFC_Que2</strain>
    </source>
</reference>
<feature type="compositionally biased region" description="Basic and acidic residues" evidence="1">
    <location>
        <begin position="369"/>
        <end position="389"/>
    </location>
</feature>
<dbReference type="Proteomes" id="UP001281614">
    <property type="component" value="Unassembled WGS sequence"/>
</dbReference>
<feature type="compositionally biased region" description="Basic and acidic residues" evidence="1">
    <location>
        <begin position="63"/>
        <end position="83"/>
    </location>
</feature>
<name>A0AAD9Y4G1_COLKA</name>
<proteinExistence type="predicted"/>
<evidence type="ECO:0000313" key="2">
    <source>
        <dbReference type="EMBL" id="KAK2735083.1"/>
    </source>
</evidence>
<accession>A0AAD9Y4G1</accession>
<feature type="region of interest" description="Disordered" evidence="1">
    <location>
        <begin position="1"/>
        <end position="26"/>
    </location>
</feature>